<feature type="compositionally biased region" description="Basic and acidic residues" evidence="1">
    <location>
        <begin position="725"/>
        <end position="745"/>
    </location>
</feature>
<protein>
    <recommendedName>
        <fullName evidence="3">HD domain-containing protein</fullName>
    </recommendedName>
</protein>
<dbReference type="Gene3D" id="1.10.3210.10">
    <property type="entry name" value="Hypothetical protein af1432"/>
    <property type="match status" value="1"/>
</dbReference>
<evidence type="ECO:0000256" key="2">
    <source>
        <dbReference type="SAM" id="Phobius"/>
    </source>
</evidence>
<accession>A0A381RCA2</accession>
<evidence type="ECO:0000259" key="3">
    <source>
        <dbReference type="PROSITE" id="PS51831"/>
    </source>
</evidence>
<keyword evidence="2" id="KW-1133">Transmembrane helix</keyword>
<evidence type="ECO:0000256" key="1">
    <source>
        <dbReference type="SAM" id="MobiDB-lite"/>
    </source>
</evidence>
<feature type="transmembrane region" description="Helical" evidence="2">
    <location>
        <begin position="460"/>
        <end position="484"/>
    </location>
</feature>
<dbReference type="EMBL" id="UINC01001727">
    <property type="protein sequence ID" value="SUZ87477.1"/>
    <property type="molecule type" value="Genomic_DNA"/>
</dbReference>
<dbReference type="InterPro" id="IPR006675">
    <property type="entry name" value="HDIG_dom"/>
</dbReference>
<dbReference type="Pfam" id="PF07698">
    <property type="entry name" value="7TM-7TMR_HD"/>
    <property type="match status" value="1"/>
</dbReference>
<organism evidence="4">
    <name type="scientific">marine metagenome</name>
    <dbReference type="NCBI Taxonomy" id="408172"/>
    <lineage>
        <taxon>unclassified sequences</taxon>
        <taxon>metagenomes</taxon>
        <taxon>ecological metagenomes</taxon>
    </lineage>
</organism>
<keyword evidence="2" id="KW-0472">Membrane</keyword>
<dbReference type="InterPro" id="IPR011621">
    <property type="entry name" value="Metal-dep_PHydrolase_7TM_intra"/>
</dbReference>
<dbReference type="SUPFAM" id="SSF109604">
    <property type="entry name" value="HD-domain/PDEase-like"/>
    <property type="match status" value="1"/>
</dbReference>
<feature type="domain" description="HD" evidence="3">
    <location>
        <begin position="514"/>
        <end position="657"/>
    </location>
</feature>
<feature type="transmembrane region" description="Helical" evidence="2">
    <location>
        <begin position="427"/>
        <end position="448"/>
    </location>
</feature>
<dbReference type="InterPro" id="IPR052722">
    <property type="entry name" value="PgpH_phosphodiesterase"/>
</dbReference>
<evidence type="ECO:0000313" key="4">
    <source>
        <dbReference type="EMBL" id="SUZ87477.1"/>
    </source>
</evidence>
<dbReference type="InterPro" id="IPR003607">
    <property type="entry name" value="HD/PDEase_dom"/>
</dbReference>
<feature type="transmembrane region" description="Helical" evidence="2">
    <location>
        <begin position="365"/>
        <end position="391"/>
    </location>
</feature>
<dbReference type="AlphaFoldDB" id="A0A381RCA2"/>
<dbReference type="SMART" id="SM00471">
    <property type="entry name" value="HDc"/>
    <property type="match status" value="1"/>
</dbReference>
<feature type="transmembrane region" description="Helical" evidence="2">
    <location>
        <begin position="403"/>
        <end position="421"/>
    </location>
</feature>
<name>A0A381RCA2_9ZZZZ</name>
<dbReference type="Pfam" id="PF01966">
    <property type="entry name" value="HD"/>
    <property type="match status" value="1"/>
</dbReference>
<dbReference type="InterPro" id="IPR011624">
    <property type="entry name" value="Metal-dep_PHydrolase_7TM_extra"/>
</dbReference>
<dbReference type="InterPro" id="IPR006674">
    <property type="entry name" value="HD_domain"/>
</dbReference>
<dbReference type="PANTHER" id="PTHR36442:SF1">
    <property type="entry name" value="CYCLIC-DI-AMP PHOSPHODIESTERASE PGPH"/>
    <property type="match status" value="1"/>
</dbReference>
<dbReference type="CDD" id="cd00077">
    <property type="entry name" value="HDc"/>
    <property type="match status" value="1"/>
</dbReference>
<feature type="region of interest" description="Disordered" evidence="1">
    <location>
        <begin position="725"/>
        <end position="751"/>
    </location>
</feature>
<gene>
    <name evidence="4" type="ORF">METZ01_LOCUS40331</name>
</gene>
<feature type="transmembrane region" description="Helical" evidence="2">
    <location>
        <begin position="299"/>
        <end position="323"/>
    </location>
</feature>
<reference evidence="4" key="1">
    <citation type="submission" date="2018-05" db="EMBL/GenBank/DDBJ databases">
        <authorList>
            <person name="Lanie J.A."/>
            <person name="Ng W.-L."/>
            <person name="Kazmierczak K.M."/>
            <person name="Andrzejewski T.M."/>
            <person name="Davidsen T.M."/>
            <person name="Wayne K.J."/>
            <person name="Tettelin H."/>
            <person name="Glass J.I."/>
            <person name="Rusch D."/>
            <person name="Podicherti R."/>
            <person name="Tsui H.-C.T."/>
            <person name="Winkler M.E."/>
        </authorList>
    </citation>
    <scope>NUCLEOTIDE SEQUENCE</scope>
</reference>
<dbReference type="PANTHER" id="PTHR36442">
    <property type="entry name" value="CYCLIC-DI-AMP PHOSPHODIESTERASE PGPH"/>
    <property type="match status" value="1"/>
</dbReference>
<dbReference type="PROSITE" id="PS51831">
    <property type="entry name" value="HD"/>
    <property type="match status" value="1"/>
</dbReference>
<dbReference type="NCBIfam" id="TIGR00277">
    <property type="entry name" value="HDIG"/>
    <property type="match status" value="1"/>
</dbReference>
<feature type="transmembrane region" description="Helical" evidence="2">
    <location>
        <begin position="335"/>
        <end position="353"/>
    </location>
</feature>
<dbReference type="Pfam" id="PF07697">
    <property type="entry name" value="7TMR-HDED"/>
    <property type="match status" value="1"/>
</dbReference>
<keyword evidence="2" id="KW-0812">Transmembrane</keyword>
<sequence length="751" mass="81841">MFFGLSGEPGDSRGQRLLHHGLRVLLLITLSILVTVLFPPSTGNESRPFEDWSVAPDDVIAEIAFSVPKSPSELEDETQLAREVVPPTFDVEPNAGDTMVARIDRFFSELDSAAAVSDRVRFEETLQASSIIATPEQVDYIMGDTARNAFRRSATRAVREIMEDGVVEAARVADLSTTRITIRDNDSVERTAQISEVLTTRDFLNEAALLLPPGTPPSISDLLNLVLIHHIEYSYVLNVVATEMDRDAAARSIETIKQDFLEGQSIVRQGDPIGPEVLEHLHAHEAERRNRGLVQAQGVAVGAFLGTGLINLMLLGLFGLLIFFNRPKLYATFHWLLLISLLVAAYFSAAFFIGQAEFSVALLPIAFVALPIAILWDTRISLFLVLVLAAITGRLAPFSSDGTFLLIVAGGSAAALSVRVLRRRSDWWVSIAIITSVTGLMLLSLGLATSQAMPEVARDAALAGSNAAVSALLAMGCLFVFEWFTGITTDQTLLEWADPTRPLLRRLSSEAPGTYAHTVNVANLSEGAAIAIGANGLLSRVGAYYHDVGKMLKPHYFVENQPEGRNPHDKLKASTSAEIVREHVTEGLELAREAKVPQVISQFILEHHGTQRIGFFFEKAREEMGGEVDSERFSYPGPKPQSKETAIVMLADSCESATRAMQEPTVLRLQDLIDTVVDGKIADGQLQEAPLTLREVADVKAEFVKILSGVMHRRIEYPATRHLTDTIDSKDDSSTLDGPAEKKGLAEGSSG</sequence>
<proteinExistence type="predicted"/>